<dbReference type="OrthoDB" id="9775296at2"/>
<dbReference type="InterPro" id="IPR002347">
    <property type="entry name" value="SDR_fam"/>
</dbReference>
<accession>A0A2T5J3K5</accession>
<dbReference type="SMART" id="SM00822">
    <property type="entry name" value="PKS_KR"/>
    <property type="match status" value="1"/>
</dbReference>
<keyword evidence="2" id="KW-0560">Oxidoreductase</keyword>
<dbReference type="SUPFAM" id="SSF51735">
    <property type="entry name" value="NAD(P)-binding Rossmann-fold domains"/>
    <property type="match status" value="1"/>
</dbReference>
<comment type="similarity">
    <text evidence="1 3">Belongs to the short-chain dehydrogenases/reductases (SDR) family.</text>
</comment>
<dbReference type="AlphaFoldDB" id="A0A2T5J3K5"/>
<dbReference type="EMBL" id="QAON01000001">
    <property type="protein sequence ID" value="PTQ91118.1"/>
    <property type="molecule type" value="Genomic_DNA"/>
</dbReference>
<evidence type="ECO:0000313" key="6">
    <source>
        <dbReference type="Proteomes" id="UP000244223"/>
    </source>
</evidence>
<dbReference type="GO" id="GO:0016491">
    <property type="term" value="F:oxidoreductase activity"/>
    <property type="evidence" value="ECO:0007669"/>
    <property type="project" value="UniProtKB-KW"/>
</dbReference>
<proteinExistence type="inferred from homology"/>
<dbReference type="FunFam" id="3.40.50.720:FF:000084">
    <property type="entry name" value="Short-chain dehydrogenase reductase"/>
    <property type="match status" value="1"/>
</dbReference>
<dbReference type="PRINTS" id="PR00081">
    <property type="entry name" value="GDHRDH"/>
</dbReference>
<sequence>MKDLKNKVAVITGAAEGIGKAIAQQAAQHGMKLALADINSQKLQTTVDEFVAQGVEVFSQAFDVANHQQVDAFANAVFAHFGNVHLLVNNAGVAISRPVWETTPEDWQWVMGVNFYGVTNGLRAFIPRMLANNEEGHIVNTASVAGMLSLPCTAAYNASKHAVVTVSEGLFFDLQLRQAKLKVSVLCPAWVKTGIAEAERNRTVGQSIDFSQADQVNRFTAGMVQQAVAKGIPVEKVANDVFTAIQEERFYIFTHAKIKSSIQLRMEDILQERNPTLVSL</sequence>
<name>A0A2T5J3K5_9GAMM</name>
<dbReference type="PANTHER" id="PTHR44196">
    <property type="entry name" value="DEHYDROGENASE/REDUCTASE SDR FAMILY MEMBER 7B"/>
    <property type="match status" value="1"/>
</dbReference>
<evidence type="ECO:0000313" key="5">
    <source>
        <dbReference type="EMBL" id="PTQ91118.1"/>
    </source>
</evidence>
<gene>
    <name evidence="5" type="ORF">C8N29_101190</name>
</gene>
<dbReference type="CDD" id="cd05233">
    <property type="entry name" value="SDR_c"/>
    <property type="match status" value="1"/>
</dbReference>
<evidence type="ECO:0000256" key="2">
    <source>
        <dbReference type="ARBA" id="ARBA00023002"/>
    </source>
</evidence>
<dbReference type="RefSeq" id="WP_107864144.1">
    <property type="nucleotide sequence ID" value="NZ_QAON01000001.1"/>
</dbReference>
<organism evidence="5 6">
    <name type="scientific">Agitococcus lubricus</name>
    <dbReference type="NCBI Taxonomy" id="1077255"/>
    <lineage>
        <taxon>Bacteria</taxon>
        <taxon>Pseudomonadati</taxon>
        <taxon>Pseudomonadota</taxon>
        <taxon>Gammaproteobacteria</taxon>
        <taxon>Moraxellales</taxon>
        <taxon>Moraxellaceae</taxon>
        <taxon>Agitococcus</taxon>
    </lineage>
</organism>
<dbReference type="InterPro" id="IPR057326">
    <property type="entry name" value="KR_dom"/>
</dbReference>
<dbReference type="GO" id="GO:0016020">
    <property type="term" value="C:membrane"/>
    <property type="evidence" value="ECO:0007669"/>
    <property type="project" value="TreeGrafter"/>
</dbReference>
<reference evidence="5 6" key="1">
    <citation type="submission" date="2018-04" db="EMBL/GenBank/DDBJ databases">
        <title>Genomic Encyclopedia of Archaeal and Bacterial Type Strains, Phase II (KMG-II): from individual species to whole genera.</title>
        <authorList>
            <person name="Goeker M."/>
        </authorList>
    </citation>
    <scope>NUCLEOTIDE SEQUENCE [LARGE SCALE GENOMIC DNA]</scope>
    <source>
        <strain evidence="5 6">DSM 5822</strain>
    </source>
</reference>
<dbReference type="Pfam" id="PF00106">
    <property type="entry name" value="adh_short"/>
    <property type="match status" value="1"/>
</dbReference>
<dbReference type="Gene3D" id="3.40.50.720">
    <property type="entry name" value="NAD(P)-binding Rossmann-like Domain"/>
    <property type="match status" value="1"/>
</dbReference>
<evidence type="ECO:0000256" key="1">
    <source>
        <dbReference type="ARBA" id="ARBA00006484"/>
    </source>
</evidence>
<keyword evidence="6" id="KW-1185">Reference proteome</keyword>
<dbReference type="Proteomes" id="UP000244223">
    <property type="component" value="Unassembled WGS sequence"/>
</dbReference>
<evidence type="ECO:0000259" key="4">
    <source>
        <dbReference type="SMART" id="SM00822"/>
    </source>
</evidence>
<dbReference type="PRINTS" id="PR00080">
    <property type="entry name" value="SDRFAMILY"/>
</dbReference>
<protein>
    <submittedName>
        <fullName evidence="5">NADP-dependent 3-hydroxy acid dehydrogenase YdfG</fullName>
    </submittedName>
</protein>
<dbReference type="InterPro" id="IPR036291">
    <property type="entry name" value="NAD(P)-bd_dom_sf"/>
</dbReference>
<feature type="domain" description="Ketoreductase" evidence="4">
    <location>
        <begin position="7"/>
        <end position="198"/>
    </location>
</feature>
<comment type="caution">
    <text evidence="5">The sequence shown here is derived from an EMBL/GenBank/DDBJ whole genome shotgun (WGS) entry which is preliminary data.</text>
</comment>
<dbReference type="NCBIfam" id="NF004843">
    <property type="entry name" value="PRK06194.1"/>
    <property type="match status" value="1"/>
</dbReference>
<evidence type="ECO:0000256" key="3">
    <source>
        <dbReference type="RuleBase" id="RU000363"/>
    </source>
</evidence>
<dbReference type="PANTHER" id="PTHR44196:SF1">
    <property type="entry name" value="DEHYDROGENASE_REDUCTASE SDR FAMILY MEMBER 7B"/>
    <property type="match status" value="1"/>
</dbReference>